<keyword evidence="3" id="KW-1185">Reference proteome</keyword>
<evidence type="ECO:0000259" key="1">
    <source>
        <dbReference type="Pfam" id="PF22607"/>
    </source>
</evidence>
<dbReference type="Proteomes" id="UP000783863">
    <property type="component" value="Unassembled WGS sequence"/>
</dbReference>
<name>A0A8J7YIG5_9EURY</name>
<proteinExistence type="predicted"/>
<dbReference type="SUPFAM" id="SSF54373">
    <property type="entry name" value="FAD-linked reductases, C-terminal domain"/>
    <property type="match status" value="1"/>
</dbReference>
<dbReference type="InterPro" id="IPR053212">
    <property type="entry name" value="DHP_3-monooxygenase"/>
</dbReference>
<organism evidence="2 3">
    <name type="scientific">Haloarcula salinisoli</name>
    <dbReference type="NCBI Taxonomy" id="2487746"/>
    <lineage>
        <taxon>Archaea</taxon>
        <taxon>Methanobacteriati</taxon>
        <taxon>Methanobacteriota</taxon>
        <taxon>Stenosarchaea group</taxon>
        <taxon>Halobacteria</taxon>
        <taxon>Halobacteriales</taxon>
        <taxon>Haloarculaceae</taxon>
        <taxon>Haloarcula</taxon>
    </lineage>
</organism>
<sequence>MGGLATGIALADAGHRPTIFERSTGELRSRGGGIVAQQNIRQFLSHHTTVSPETVTTSSSERRYLTRSGDIERSMSESMVFTSWDSLYRQLREAFPDADYHMGEEVVNVTPETATATFDDGSERSGDVVITAEGGQSNTRKQLFPDVTPSFADYVAWRGVIPEAAVPSDVCDEFDDAFTFYQGADQLILAYFIPGPDGSTTPGERRLNWVWYDTVEADDRGDVFTDRTGTQRRFTVPPGQLRDSIRTSQRERAVTTLPPVFESVVTETPDLFVQAIYDLSVPEMVV</sequence>
<feature type="domain" description="2,6-dihydroxypyridine 3-monooxygenase substrate binding" evidence="1">
    <location>
        <begin position="151"/>
        <end position="278"/>
    </location>
</feature>
<dbReference type="SUPFAM" id="SSF51905">
    <property type="entry name" value="FAD/NAD(P)-binding domain"/>
    <property type="match status" value="1"/>
</dbReference>
<feature type="non-terminal residue" evidence="2">
    <location>
        <position position="286"/>
    </location>
</feature>
<dbReference type="AlphaFoldDB" id="A0A8J7YIG5"/>
<dbReference type="InterPro" id="IPR054707">
    <property type="entry name" value="DhpH_subs-bd"/>
</dbReference>
<dbReference type="EMBL" id="RKLQ01000007">
    <property type="protein sequence ID" value="MBX0306062.1"/>
    <property type="molecule type" value="Genomic_DNA"/>
</dbReference>
<dbReference type="PANTHER" id="PTHR47469">
    <property type="entry name" value="MONOOXYGENASE-LIKE"/>
    <property type="match status" value="1"/>
</dbReference>
<dbReference type="Gene3D" id="3.30.9.60">
    <property type="match status" value="1"/>
</dbReference>
<dbReference type="Pfam" id="PF22607">
    <property type="entry name" value="FAD_binding-like"/>
    <property type="match status" value="1"/>
</dbReference>
<protein>
    <submittedName>
        <fullName evidence="2">FAD-dependent monooxygenase</fullName>
    </submittedName>
</protein>
<keyword evidence="2" id="KW-0503">Monooxygenase</keyword>
<dbReference type="NCBIfam" id="NF005566">
    <property type="entry name" value="PRK07236.1"/>
    <property type="match status" value="1"/>
</dbReference>
<dbReference type="InterPro" id="IPR036188">
    <property type="entry name" value="FAD/NAD-bd_sf"/>
</dbReference>
<keyword evidence="2" id="KW-0560">Oxidoreductase</keyword>
<comment type="caution">
    <text evidence="2">The sequence shown here is derived from an EMBL/GenBank/DDBJ whole genome shotgun (WGS) entry which is preliminary data.</text>
</comment>
<dbReference type="PANTHER" id="PTHR47469:SF2">
    <property type="entry name" value="OS06G0597600 PROTEIN"/>
    <property type="match status" value="1"/>
</dbReference>
<dbReference type="GO" id="GO:0004497">
    <property type="term" value="F:monooxygenase activity"/>
    <property type="evidence" value="ECO:0007669"/>
    <property type="project" value="UniProtKB-KW"/>
</dbReference>
<accession>A0A8J7YIG5</accession>
<evidence type="ECO:0000313" key="2">
    <source>
        <dbReference type="EMBL" id="MBX0306062.1"/>
    </source>
</evidence>
<gene>
    <name evidence="2" type="ORF">EGD98_20680</name>
</gene>
<evidence type="ECO:0000313" key="3">
    <source>
        <dbReference type="Proteomes" id="UP000783863"/>
    </source>
</evidence>
<reference evidence="2" key="1">
    <citation type="submission" date="2021-06" db="EMBL/GenBank/DDBJ databases">
        <title>Halomicroarcula sp. F24A a new haloarchaeum isolated from saline soil.</title>
        <authorList>
            <person name="Duran-Viseras A."/>
            <person name="Sanchez-Porro C."/>
            <person name="Ventosa A."/>
        </authorList>
    </citation>
    <scope>NUCLEOTIDE SEQUENCE</scope>
    <source>
        <strain evidence="2">F24A</strain>
    </source>
</reference>